<feature type="compositionally biased region" description="Basic and acidic residues" evidence="1">
    <location>
        <begin position="29"/>
        <end position="47"/>
    </location>
</feature>
<feature type="region of interest" description="Disordered" evidence="1">
    <location>
        <begin position="28"/>
        <end position="53"/>
    </location>
</feature>
<gene>
    <name evidence="2" type="ORF">GA0070623_0631</name>
</gene>
<dbReference type="Proteomes" id="UP000198226">
    <property type="component" value="Chromosome I"/>
</dbReference>
<evidence type="ECO:0000313" key="2">
    <source>
        <dbReference type="EMBL" id="SCG40134.1"/>
    </source>
</evidence>
<evidence type="ECO:0000313" key="3">
    <source>
        <dbReference type="Proteomes" id="UP000198226"/>
    </source>
</evidence>
<name>A0A120F7L6_9ACTN</name>
<reference evidence="3" key="1">
    <citation type="submission" date="2016-06" db="EMBL/GenBank/DDBJ databases">
        <authorList>
            <person name="Varghese N."/>
            <person name="Submissions Spin"/>
        </authorList>
    </citation>
    <scope>NUCLEOTIDE SEQUENCE [LARGE SCALE GENOMIC DNA]</scope>
    <source>
        <strain evidence="3">DSM 44983</strain>
    </source>
</reference>
<dbReference type="CDD" id="cd02440">
    <property type="entry name" value="AdoMet_MTases"/>
    <property type="match status" value="1"/>
</dbReference>
<dbReference type="Gene3D" id="3.40.50.150">
    <property type="entry name" value="Vaccinia Virus protein VP39"/>
    <property type="match status" value="1"/>
</dbReference>
<accession>A0A120F7L6</accession>
<dbReference type="EMBL" id="LT607752">
    <property type="protein sequence ID" value="SCG40134.1"/>
    <property type="molecule type" value="Genomic_DNA"/>
</dbReference>
<proteinExistence type="predicted"/>
<sequence length="534" mass="58930">MPRYLLFPGRHHLLTRFQADYLHRFATGGDHDTPDGGHGVTERDHDAAAGGRPVDPSADVTVVWAVTSANHENTRRNPVPYHRREAAIERFSVLAGLRSVVVPVFDTAETDRFAEVTLKNVAATAGLELTPENTVVACSTPQVAAMYARLGFPIAGVEADVDPTPARPWDVLLRLAADDPSWRELAHPATLDVYARYRLDDLVRSVVNDPVVGDEGGLTATRDYRTYAEAFADAAQRKWATVREHVRPGRIVDVGCGAGAVLELADREPTLRESDLIGVEVARHLYEECVHKKAQGFFTNPNVFFYRRNVLGGAVFAPRSVDTTLTFALTHEIWSYGDRMASLRRFVQAIYEHTVPGGVWINSDVCGPDGRDRTVRLRLSTTDGANPARPREDLASLPADQVAAHLTGLSTRARLDQFAVDYRFPFGFRSVDDGTGGLVELPLGSAMDFLTRKDYTDNWLSETQEEFCGLEWADWKALLADVGFEVDPASGPYRNDWIVTHRLAPSAALSRVDGAALDWPVTHVLLVARRPVNT</sequence>
<dbReference type="InterPro" id="IPR029063">
    <property type="entry name" value="SAM-dependent_MTases_sf"/>
</dbReference>
<organism evidence="2 3">
    <name type="scientific">Micromonospora rifamycinica</name>
    <dbReference type="NCBI Taxonomy" id="291594"/>
    <lineage>
        <taxon>Bacteria</taxon>
        <taxon>Bacillati</taxon>
        <taxon>Actinomycetota</taxon>
        <taxon>Actinomycetes</taxon>
        <taxon>Micromonosporales</taxon>
        <taxon>Micromonosporaceae</taxon>
        <taxon>Micromonospora</taxon>
    </lineage>
</organism>
<dbReference type="SUPFAM" id="SSF53335">
    <property type="entry name" value="S-adenosyl-L-methionine-dependent methyltransferases"/>
    <property type="match status" value="1"/>
</dbReference>
<protein>
    <submittedName>
        <fullName evidence="2">Uncharacterized protein</fullName>
    </submittedName>
</protein>
<dbReference type="RefSeq" id="WP_067313295.1">
    <property type="nucleotide sequence ID" value="NZ_LRMV01000154.1"/>
</dbReference>
<keyword evidence="3" id="KW-1185">Reference proteome</keyword>
<dbReference type="OrthoDB" id="609840at2"/>
<evidence type="ECO:0000256" key="1">
    <source>
        <dbReference type="SAM" id="MobiDB-lite"/>
    </source>
</evidence>
<dbReference type="AlphaFoldDB" id="A0A120F7L6"/>